<evidence type="ECO:0000313" key="2">
    <source>
        <dbReference type="Proteomes" id="UP000767334"/>
    </source>
</evidence>
<protein>
    <recommendedName>
        <fullName evidence="3">PAAR domain-containing protein</fullName>
    </recommendedName>
</protein>
<accession>A0ABS2FHY2</accession>
<keyword evidence="2" id="KW-1185">Reference proteome</keyword>
<sequence>MKKWEKPELKTLGVENTLDGILPAHVEAGEGLVWICAVCKAHPVNDISDQNHYIQGEGYTSDTKCHCGNNIWIKAPANGQYECNMPGHVTPIS</sequence>
<name>A0ABS2FHY2_9CLOT</name>
<organism evidence="1 2">
    <name type="scientific">Clostridium saudiense</name>
    <dbReference type="NCBI Taxonomy" id="1414720"/>
    <lineage>
        <taxon>Bacteria</taxon>
        <taxon>Bacillati</taxon>
        <taxon>Bacillota</taxon>
        <taxon>Clostridia</taxon>
        <taxon>Eubacteriales</taxon>
        <taxon>Clostridiaceae</taxon>
        <taxon>Clostridium</taxon>
    </lineage>
</organism>
<proteinExistence type="predicted"/>
<gene>
    <name evidence="1" type="ORF">H6A19_12180</name>
</gene>
<comment type="caution">
    <text evidence="1">The sequence shown here is derived from an EMBL/GenBank/DDBJ whole genome shotgun (WGS) entry which is preliminary data.</text>
</comment>
<dbReference type="RefSeq" id="WP_204572455.1">
    <property type="nucleotide sequence ID" value="NZ_JACJLL010000082.1"/>
</dbReference>
<dbReference type="Proteomes" id="UP000767334">
    <property type="component" value="Unassembled WGS sequence"/>
</dbReference>
<evidence type="ECO:0008006" key="3">
    <source>
        <dbReference type="Google" id="ProtNLM"/>
    </source>
</evidence>
<dbReference type="EMBL" id="JACJLL010000082">
    <property type="protein sequence ID" value="MBM6820084.1"/>
    <property type="molecule type" value="Genomic_DNA"/>
</dbReference>
<evidence type="ECO:0000313" key="1">
    <source>
        <dbReference type="EMBL" id="MBM6820084.1"/>
    </source>
</evidence>
<reference evidence="1 2" key="1">
    <citation type="journal article" date="2021" name="Sci. Rep.">
        <title>The distribution of antibiotic resistance genes in chicken gut microbiota commensals.</title>
        <authorList>
            <person name="Juricova H."/>
            <person name="Matiasovicova J."/>
            <person name="Kubasova T."/>
            <person name="Cejkova D."/>
            <person name="Rychlik I."/>
        </authorList>
    </citation>
    <scope>NUCLEOTIDE SEQUENCE [LARGE SCALE GENOMIC DNA]</scope>
    <source>
        <strain evidence="1 2">An435</strain>
    </source>
</reference>